<proteinExistence type="predicted"/>
<dbReference type="HOGENOM" id="CLU_2067131_0_0_1"/>
<evidence type="ECO:0000313" key="2">
    <source>
        <dbReference type="Proteomes" id="UP000001745"/>
    </source>
</evidence>
<feature type="non-terminal residue" evidence="1">
    <location>
        <position position="1"/>
    </location>
</feature>
<organism evidence="1 2">
    <name type="scientific">Talaromyces stipitatus (strain ATCC 10500 / CBS 375.48 / QM 6759 / NRRL 1006)</name>
    <name type="common">Penicillium stipitatum</name>
    <dbReference type="NCBI Taxonomy" id="441959"/>
    <lineage>
        <taxon>Eukaryota</taxon>
        <taxon>Fungi</taxon>
        <taxon>Dikarya</taxon>
        <taxon>Ascomycota</taxon>
        <taxon>Pezizomycotina</taxon>
        <taxon>Eurotiomycetes</taxon>
        <taxon>Eurotiomycetidae</taxon>
        <taxon>Eurotiales</taxon>
        <taxon>Trichocomaceae</taxon>
        <taxon>Talaromyces</taxon>
        <taxon>Talaromyces sect. Talaromyces</taxon>
    </lineage>
</organism>
<dbReference type="RefSeq" id="XP_002341014.1">
    <property type="nucleotide sequence ID" value="XM_002340973.1"/>
</dbReference>
<dbReference type="GeneID" id="8102655"/>
<dbReference type="Proteomes" id="UP000001745">
    <property type="component" value="Unassembled WGS sequence"/>
</dbReference>
<reference evidence="2" key="1">
    <citation type="journal article" date="2015" name="Genome Announc.">
        <title>Genome sequence of the AIDS-associated pathogen Penicillium marneffei (ATCC18224) and its near taxonomic relative Talaromyces stipitatus (ATCC10500).</title>
        <authorList>
            <person name="Nierman W.C."/>
            <person name="Fedorova-Abrams N.D."/>
            <person name="Andrianopoulos A."/>
        </authorList>
    </citation>
    <scope>NUCLEOTIDE SEQUENCE [LARGE SCALE GENOMIC DNA]</scope>
    <source>
        <strain evidence="2">ATCC 10500 / CBS 375.48 / QM 6759 / NRRL 1006</strain>
    </source>
</reference>
<evidence type="ECO:0000313" key="1">
    <source>
        <dbReference type="EMBL" id="EED23627.1"/>
    </source>
</evidence>
<gene>
    <name evidence="1" type="ORF">TSTA_070400</name>
</gene>
<protein>
    <submittedName>
        <fullName evidence="1">Uncharacterized protein</fullName>
    </submittedName>
</protein>
<dbReference type="InParanoid" id="B8LTN5"/>
<name>B8LTN5_TALSN</name>
<keyword evidence="2" id="KW-1185">Reference proteome</keyword>
<accession>B8LTN5</accession>
<dbReference type="AlphaFoldDB" id="B8LTN5"/>
<sequence>HAAFDRYRVSFVNSVLLIHMDGLEAGTWARSRKGSYESDITPTLQSVDGRTAETVEAKTALVSESFFPAIPEADLADIDSTVYPKQLPFPEITRHEIEQVVCLASPDKAPSEDSIPNNF</sequence>
<dbReference type="OrthoDB" id="5549573at2759"/>
<dbReference type="VEuPathDB" id="FungiDB:TSTA_070400"/>
<dbReference type="PhylomeDB" id="B8LTN5"/>
<dbReference type="EMBL" id="EQ962652">
    <property type="protein sequence ID" value="EED23627.1"/>
    <property type="molecule type" value="Genomic_DNA"/>
</dbReference>
<dbReference type="STRING" id="441959.B8LTN5"/>